<evidence type="ECO:0000256" key="3">
    <source>
        <dbReference type="ARBA" id="ARBA00022982"/>
    </source>
</evidence>
<evidence type="ECO:0000256" key="1">
    <source>
        <dbReference type="ARBA" id="ARBA00022448"/>
    </source>
</evidence>
<name>A0A1G9Q6Z3_9BACT</name>
<dbReference type="Pfam" id="PF03460">
    <property type="entry name" value="NIR_SIR_ferr"/>
    <property type="match status" value="1"/>
</dbReference>
<dbReference type="SUPFAM" id="SSF55124">
    <property type="entry name" value="Nitrite/Sulfite reductase N-terminal domain-like"/>
    <property type="match status" value="1"/>
</dbReference>
<evidence type="ECO:0000313" key="6">
    <source>
        <dbReference type="EMBL" id="SDM06814.1"/>
    </source>
</evidence>
<dbReference type="GO" id="GO:0016491">
    <property type="term" value="F:oxidoreductase activity"/>
    <property type="evidence" value="ECO:0007669"/>
    <property type="project" value="InterPro"/>
</dbReference>
<keyword evidence="4" id="KW-0408">Iron</keyword>
<keyword evidence="3" id="KW-0249">Electron transport</keyword>
<dbReference type="RefSeq" id="WP_093202395.1">
    <property type="nucleotide sequence ID" value="NZ_FNGS01000004.1"/>
</dbReference>
<proteinExistence type="predicted"/>
<accession>A0A1G9Q6Z3</accession>
<dbReference type="STRING" id="563176.SAMN04488090_2493"/>
<evidence type="ECO:0000259" key="5">
    <source>
        <dbReference type="PROSITE" id="PS50903"/>
    </source>
</evidence>
<gene>
    <name evidence="6" type="ORF">SAMN04488090_2493</name>
</gene>
<dbReference type="InterPro" id="IPR036136">
    <property type="entry name" value="Nit/Sulf_reduc_fer-like_dom_sf"/>
</dbReference>
<dbReference type="EMBL" id="FNGS01000004">
    <property type="protein sequence ID" value="SDM06814.1"/>
    <property type="molecule type" value="Genomic_DNA"/>
</dbReference>
<sequence>MQRDYYTIKVNLWGGVVSPGVLQEILGAAWKAGVRDVRFGQRQQLILVAHHESVRELEAALQQTGCSFETQTDQYPNLISSYCGADVFGPTSWLTESVYQDLFEQIGPNRLKINISDNRQSFTPFFTGNLNFIASPTEQFWYLYVRFRRRNDIFRWPVLIYSNEIAQLSRRLEEAMIGEEALTGDALLEAAGDAWISQPIREELVLPKFMLPYYEGFNRYGNKTWLGIYRRDEYFSIRFLLDICRLCLRTKVGQICLTPWKSLIIKNIQESDREAWSHVLGRHAINVRHAANELCWQTEDDSDEGARLKKRILAVFERNDTRTFGLCFGIQTRPRSEVFGSVLVRKRPLFAIAGWAFLYRYDIWHTEEFNPNSRKYQLFESGLWKIHVAVQLERLCRRYSSLTWKEPEEPLVPEAPVASVRHVHECAECLTIYDPVFGDEANGIGPGVPFDVLEETYECPVCSSPKVAFREVESDLPADQGVWRKAEAFSIAK</sequence>
<organism evidence="6 7">
    <name type="scientific">Siphonobacter aquaeclarae</name>
    <dbReference type="NCBI Taxonomy" id="563176"/>
    <lineage>
        <taxon>Bacteria</taxon>
        <taxon>Pseudomonadati</taxon>
        <taxon>Bacteroidota</taxon>
        <taxon>Cytophagia</taxon>
        <taxon>Cytophagales</taxon>
        <taxon>Cytophagaceae</taxon>
        <taxon>Siphonobacter</taxon>
    </lineage>
</organism>
<dbReference type="Proteomes" id="UP000198901">
    <property type="component" value="Unassembled WGS sequence"/>
</dbReference>
<protein>
    <submittedName>
        <fullName evidence="6">Rubredoxin</fullName>
    </submittedName>
</protein>
<dbReference type="SUPFAM" id="SSF57802">
    <property type="entry name" value="Rubredoxin-like"/>
    <property type="match status" value="1"/>
</dbReference>
<keyword evidence="7" id="KW-1185">Reference proteome</keyword>
<dbReference type="InterPro" id="IPR024934">
    <property type="entry name" value="Rubredoxin-like_dom"/>
</dbReference>
<dbReference type="GO" id="GO:0005506">
    <property type="term" value="F:iron ion binding"/>
    <property type="evidence" value="ECO:0007669"/>
    <property type="project" value="InterPro"/>
</dbReference>
<dbReference type="InterPro" id="IPR005117">
    <property type="entry name" value="NiRdtase/SiRdtase_haem-b_fer"/>
</dbReference>
<evidence type="ECO:0000313" key="7">
    <source>
        <dbReference type="Proteomes" id="UP000198901"/>
    </source>
</evidence>
<dbReference type="Gene3D" id="2.20.28.10">
    <property type="match status" value="1"/>
</dbReference>
<dbReference type="OrthoDB" id="9758182at2"/>
<dbReference type="CDD" id="cd00730">
    <property type="entry name" value="rubredoxin"/>
    <property type="match status" value="1"/>
</dbReference>
<dbReference type="InterPro" id="IPR024935">
    <property type="entry name" value="Rubredoxin_dom"/>
</dbReference>
<dbReference type="Pfam" id="PF00301">
    <property type="entry name" value="Rubredoxin"/>
    <property type="match status" value="1"/>
</dbReference>
<reference evidence="6 7" key="1">
    <citation type="submission" date="2016-10" db="EMBL/GenBank/DDBJ databases">
        <authorList>
            <person name="de Groot N.N."/>
        </authorList>
    </citation>
    <scope>NUCLEOTIDE SEQUENCE [LARGE SCALE GENOMIC DNA]</scope>
    <source>
        <strain evidence="6 7">DSM 21668</strain>
    </source>
</reference>
<dbReference type="PROSITE" id="PS50903">
    <property type="entry name" value="RUBREDOXIN_LIKE"/>
    <property type="match status" value="1"/>
</dbReference>
<evidence type="ECO:0000256" key="2">
    <source>
        <dbReference type="ARBA" id="ARBA00022723"/>
    </source>
</evidence>
<keyword evidence="1" id="KW-0813">Transport</keyword>
<keyword evidence="2" id="KW-0479">Metal-binding</keyword>
<dbReference type="AlphaFoldDB" id="A0A1G9Q6Z3"/>
<evidence type="ECO:0000256" key="4">
    <source>
        <dbReference type="ARBA" id="ARBA00023004"/>
    </source>
</evidence>
<feature type="domain" description="Rubredoxin-like" evidence="5">
    <location>
        <begin position="421"/>
        <end position="472"/>
    </location>
</feature>